<dbReference type="InterPro" id="IPR008139">
    <property type="entry name" value="SaposinB_dom"/>
</dbReference>
<proteinExistence type="predicted"/>
<gene>
    <name evidence="4" type="ORF">BE221DRAFT_194138</name>
</gene>
<feature type="signal peptide" evidence="2">
    <location>
        <begin position="1"/>
        <end position="25"/>
    </location>
</feature>
<evidence type="ECO:0000256" key="2">
    <source>
        <dbReference type="SAM" id="SignalP"/>
    </source>
</evidence>
<protein>
    <recommendedName>
        <fullName evidence="3">Saposin B-type domain-containing protein</fullName>
    </recommendedName>
</protein>
<evidence type="ECO:0000256" key="1">
    <source>
        <dbReference type="ARBA" id="ARBA00023157"/>
    </source>
</evidence>
<reference evidence="4" key="1">
    <citation type="submission" date="2017-04" db="EMBL/GenBank/DDBJ databases">
        <title>Population genomics of picophytoplankton unveils novel chromosome hypervariability.</title>
        <authorList>
            <consortium name="DOE Joint Genome Institute"/>
            <person name="Blanc-Mathieu R."/>
            <person name="Krasovec M."/>
            <person name="Hebrard M."/>
            <person name="Yau S."/>
            <person name="Desgranges E."/>
            <person name="Martin J."/>
            <person name="Schackwitz W."/>
            <person name="Kuo A."/>
            <person name="Salin G."/>
            <person name="Donnadieu C."/>
            <person name="Desdevises Y."/>
            <person name="Sanchez-Ferandin S."/>
            <person name="Moreau H."/>
            <person name="Rivals E."/>
            <person name="Grigoriev I.V."/>
            <person name="Grimsley N."/>
            <person name="Eyre-Walker A."/>
            <person name="Piganeau G."/>
        </authorList>
    </citation>
    <scope>NUCLEOTIDE SEQUENCE [LARGE SCALE GENOMIC DNA]</scope>
    <source>
        <strain evidence="4">RCC 1115</strain>
    </source>
</reference>
<dbReference type="SUPFAM" id="SSF47862">
    <property type="entry name" value="Saposin"/>
    <property type="match status" value="1"/>
</dbReference>
<organism evidence="4">
    <name type="scientific">Ostreococcus tauri</name>
    <name type="common">Marine green alga</name>
    <dbReference type="NCBI Taxonomy" id="70448"/>
    <lineage>
        <taxon>Eukaryota</taxon>
        <taxon>Viridiplantae</taxon>
        <taxon>Chlorophyta</taxon>
        <taxon>Mamiellophyceae</taxon>
        <taxon>Mamiellales</taxon>
        <taxon>Bathycoccaceae</taxon>
        <taxon>Ostreococcus</taxon>
    </lineage>
</organism>
<evidence type="ECO:0000259" key="3">
    <source>
        <dbReference type="PROSITE" id="PS50015"/>
    </source>
</evidence>
<dbReference type="AlphaFoldDB" id="A0A1Y5I5M4"/>
<dbReference type="Gene3D" id="1.10.225.10">
    <property type="entry name" value="Saposin-like"/>
    <property type="match status" value="2"/>
</dbReference>
<accession>A0A1Y5I5M4</accession>
<feature type="chain" id="PRO_5012350801" description="Saposin B-type domain-containing protein" evidence="2">
    <location>
        <begin position="26"/>
        <end position="242"/>
    </location>
</feature>
<evidence type="ECO:0000313" key="4">
    <source>
        <dbReference type="EMBL" id="OUS44007.1"/>
    </source>
</evidence>
<keyword evidence="2" id="KW-0732">Signal</keyword>
<dbReference type="PROSITE" id="PS50015">
    <property type="entry name" value="SAP_B"/>
    <property type="match status" value="2"/>
</dbReference>
<dbReference type="InterPro" id="IPR051428">
    <property type="entry name" value="Sphingo_Act-Surfact_Prot"/>
</dbReference>
<sequence>MSPRRRTTRIIACVLLAVLVTSADAVRARPRATASKIRLGGSESQPRTTDDCASCRAFMRAIERKIAEGKFQGDVARAIARACEEATGGSESQMGVCVAAGEAGLRFATRWIENHPELEEQACDALDMCEGRKRARSLAIEGVERAGMVDEVRRRARGDVADDSTCADCVMATELLANEIKSNSTINFVEGEVDALCAALGPELAHQCDAVLEPYVPALLNVLAEKLRDACAKIGACPKLDR</sequence>
<dbReference type="Proteomes" id="UP000195557">
    <property type="component" value="Unassembled WGS sequence"/>
</dbReference>
<dbReference type="SMART" id="SM00741">
    <property type="entry name" value="SapB"/>
    <property type="match status" value="2"/>
</dbReference>
<name>A0A1Y5I5M4_OSTTA</name>
<feature type="domain" description="Saposin B-type" evidence="3">
    <location>
        <begin position="48"/>
        <end position="133"/>
    </location>
</feature>
<dbReference type="PANTHER" id="PTHR11480">
    <property type="entry name" value="SAPOSIN-RELATED"/>
    <property type="match status" value="1"/>
</dbReference>
<keyword evidence="1" id="KW-1015">Disulfide bond</keyword>
<dbReference type="EMBL" id="KZ155826">
    <property type="protein sequence ID" value="OUS44007.1"/>
    <property type="molecule type" value="Genomic_DNA"/>
</dbReference>
<feature type="domain" description="Saposin B-type" evidence="3">
    <location>
        <begin position="162"/>
        <end position="241"/>
    </location>
</feature>
<dbReference type="InterPro" id="IPR011001">
    <property type="entry name" value="Saposin-like"/>
</dbReference>